<dbReference type="Proteomes" id="UP001549321">
    <property type="component" value="Unassembled WGS sequence"/>
</dbReference>
<protein>
    <recommendedName>
        <fullName evidence="1">DUF6950 domain-containing protein</fullName>
    </recommendedName>
</protein>
<organism evidence="2 3">
    <name type="scientific">Kaistia defluvii</name>
    <dbReference type="NCBI Taxonomy" id="410841"/>
    <lineage>
        <taxon>Bacteria</taxon>
        <taxon>Pseudomonadati</taxon>
        <taxon>Pseudomonadota</taxon>
        <taxon>Alphaproteobacteria</taxon>
        <taxon>Hyphomicrobiales</taxon>
        <taxon>Kaistiaceae</taxon>
        <taxon>Kaistia</taxon>
    </lineage>
</organism>
<name>A0ABV2R4D4_9HYPH</name>
<proteinExistence type="predicted"/>
<dbReference type="Pfam" id="PF22262">
    <property type="entry name" value="DUF6950"/>
    <property type="match status" value="1"/>
</dbReference>
<evidence type="ECO:0000313" key="2">
    <source>
        <dbReference type="EMBL" id="MET4636156.1"/>
    </source>
</evidence>
<reference evidence="2 3" key="1">
    <citation type="submission" date="2024-06" db="EMBL/GenBank/DDBJ databases">
        <title>Sorghum-associated microbial communities from plants grown in Nebraska, USA.</title>
        <authorList>
            <person name="Schachtman D."/>
        </authorList>
    </citation>
    <scope>NUCLEOTIDE SEQUENCE [LARGE SCALE GENOMIC DNA]</scope>
    <source>
        <strain evidence="2 3">3207</strain>
    </source>
</reference>
<dbReference type="RefSeq" id="WP_354553699.1">
    <property type="nucleotide sequence ID" value="NZ_JBEPSM010000004.1"/>
</dbReference>
<dbReference type="InterPro" id="IPR053802">
    <property type="entry name" value="DUF6950"/>
</dbReference>
<comment type="caution">
    <text evidence="2">The sequence shown here is derived from an EMBL/GenBank/DDBJ whole genome shotgun (WGS) entry which is preliminary data.</text>
</comment>
<feature type="domain" description="DUF6950" evidence="1">
    <location>
        <begin position="5"/>
        <end position="136"/>
    </location>
</feature>
<keyword evidence="3" id="KW-1185">Reference proteome</keyword>
<dbReference type="EMBL" id="JBEPSM010000004">
    <property type="protein sequence ID" value="MET4636156.1"/>
    <property type="molecule type" value="Genomic_DNA"/>
</dbReference>
<gene>
    <name evidence="2" type="ORF">ABIE08_004114</name>
</gene>
<evidence type="ECO:0000259" key="1">
    <source>
        <dbReference type="Pfam" id="PF22262"/>
    </source>
</evidence>
<sequence length="137" mass="14618">MALHRIPTWRTALHETIEAHRRVPFAWGEHDCALFAADCIKAMTGLDLATGFRGSYRSASGAQRALKRAGYADLVALAANFFDEIAPMMAGAGDIAAFDTQDGWALGVVAGERVTVLGLDGLGTLDRLTAAKAFRIP</sequence>
<accession>A0ABV2R4D4</accession>
<evidence type="ECO:0000313" key="3">
    <source>
        <dbReference type="Proteomes" id="UP001549321"/>
    </source>
</evidence>